<feature type="domain" description="Serine-threonine/tyrosine-protein kinase catalytic" evidence="3">
    <location>
        <begin position="40"/>
        <end position="142"/>
    </location>
</feature>
<dbReference type="InterPro" id="IPR001245">
    <property type="entry name" value="Ser-Thr/Tyr_kinase_cat_dom"/>
</dbReference>
<dbReference type="Pfam" id="PF07714">
    <property type="entry name" value="PK_Tyr_Ser-Thr"/>
    <property type="match status" value="1"/>
</dbReference>
<dbReference type="EMBL" id="JASCZI010242550">
    <property type="protein sequence ID" value="MED6211424.1"/>
    <property type="molecule type" value="Genomic_DNA"/>
</dbReference>
<comment type="caution">
    <text evidence="4">The sequence shown here is derived from an EMBL/GenBank/DDBJ whole genome shotgun (WGS) entry which is preliminary data.</text>
</comment>
<sequence length="172" mass="19675">MGRPVEAARNHVNNSDHYPKSRLDLNFLDERLFKSAMKYSRMGYLDPCYVTPDNLSTKNDVFSFAILLFEIISGRKAINVTYSPPSIVDWAIPLIKKEKLLSVYDPRIAPPKDPVVRKQLALIAAKCVRNCREKRPSMSENVNWLKQGELSPLLLSSEVSSTRHQPFGRRPF</sequence>
<dbReference type="PANTHER" id="PTHR27001">
    <property type="entry name" value="OS01G0253100 PROTEIN"/>
    <property type="match status" value="1"/>
</dbReference>
<organism evidence="4 5">
    <name type="scientific">Stylosanthes scabra</name>
    <dbReference type="NCBI Taxonomy" id="79078"/>
    <lineage>
        <taxon>Eukaryota</taxon>
        <taxon>Viridiplantae</taxon>
        <taxon>Streptophyta</taxon>
        <taxon>Embryophyta</taxon>
        <taxon>Tracheophyta</taxon>
        <taxon>Spermatophyta</taxon>
        <taxon>Magnoliopsida</taxon>
        <taxon>eudicotyledons</taxon>
        <taxon>Gunneridae</taxon>
        <taxon>Pentapetalae</taxon>
        <taxon>rosids</taxon>
        <taxon>fabids</taxon>
        <taxon>Fabales</taxon>
        <taxon>Fabaceae</taxon>
        <taxon>Papilionoideae</taxon>
        <taxon>50 kb inversion clade</taxon>
        <taxon>dalbergioids sensu lato</taxon>
        <taxon>Dalbergieae</taxon>
        <taxon>Pterocarpus clade</taxon>
        <taxon>Stylosanthes</taxon>
    </lineage>
</organism>
<evidence type="ECO:0000313" key="4">
    <source>
        <dbReference type="EMBL" id="MED6211424.1"/>
    </source>
</evidence>
<accession>A0ABU6YQ75</accession>
<evidence type="ECO:0000256" key="2">
    <source>
        <dbReference type="ARBA" id="ARBA00022840"/>
    </source>
</evidence>
<evidence type="ECO:0000313" key="5">
    <source>
        <dbReference type="Proteomes" id="UP001341840"/>
    </source>
</evidence>
<proteinExistence type="predicted"/>
<keyword evidence="5" id="KW-1185">Reference proteome</keyword>
<dbReference type="Gene3D" id="1.10.510.10">
    <property type="entry name" value="Transferase(Phosphotransferase) domain 1"/>
    <property type="match status" value="1"/>
</dbReference>
<name>A0ABU6YQ75_9FABA</name>
<evidence type="ECO:0000259" key="3">
    <source>
        <dbReference type="Pfam" id="PF07714"/>
    </source>
</evidence>
<dbReference type="InterPro" id="IPR011009">
    <property type="entry name" value="Kinase-like_dom_sf"/>
</dbReference>
<evidence type="ECO:0000256" key="1">
    <source>
        <dbReference type="ARBA" id="ARBA00022741"/>
    </source>
</evidence>
<keyword evidence="2" id="KW-0067">ATP-binding</keyword>
<gene>
    <name evidence="4" type="ORF">PIB30_073550</name>
</gene>
<keyword evidence="1" id="KW-0547">Nucleotide-binding</keyword>
<dbReference type="PANTHER" id="PTHR27001:SF764">
    <property type="entry name" value="OS05G0387700 PROTEIN"/>
    <property type="match status" value="1"/>
</dbReference>
<dbReference type="SUPFAM" id="SSF56112">
    <property type="entry name" value="Protein kinase-like (PK-like)"/>
    <property type="match status" value="1"/>
</dbReference>
<protein>
    <recommendedName>
        <fullName evidence="3">Serine-threonine/tyrosine-protein kinase catalytic domain-containing protein</fullName>
    </recommendedName>
</protein>
<dbReference type="Proteomes" id="UP001341840">
    <property type="component" value="Unassembled WGS sequence"/>
</dbReference>
<reference evidence="4 5" key="1">
    <citation type="journal article" date="2023" name="Plants (Basel)">
        <title>Bridging the Gap: Combining Genomics and Transcriptomics Approaches to Understand Stylosanthes scabra, an Orphan Legume from the Brazilian Caatinga.</title>
        <authorList>
            <person name="Ferreira-Neto J.R.C."/>
            <person name="da Silva M.D."/>
            <person name="Binneck E."/>
            <person name="de Melo N.F."/>
            <person name="da Silva R.H."/>
            <person name="de Melo A.L.T.M."/>
            <person name="Pandolfi V."/>
            <person name="Bustamante F.O."/>
            <person name="Brasileiro-Vidal A.C."/>
            <person name="Benko-Iseppon A.M."/>
        </authorList>
    </citation>
    <scope>NUCLEOTIDE SEQUENCE [LARGE SCALE GENOMIC DNA]</scope>
    <source>
        <tissue evidence="4">Leaves</tissue>
    </source>
</reference>